<evidence type="ECO:0000313" key="4">
    <source>
        <dbReference type="Proteomes" id="UP001159364"/>
    </source>
</evidence>
<sequence>MGSKKLGLFLVFMNCLYPFASSSSLQRSLLSGTWKELNVNDIDCGNECNGDMKLARGGGGQASRGGGSTEKGNDNQNMPGGAAAIPVIIAGAANNNRHHNRHNGATGSSKNFKYFLTMVLITLTSLIVHPHPNIY</sequence>
<keyword evidence="2" id="KW-0732">Signal</keyword>
<feature type="region of interest" description="Disordered" evidence="1">
    <location>
        <begin position="55"/>
        <end position="78"/>
    </location>
</feature>
<evidence type="ECO:0000313" key="3">
    <source>
        <dbReference type="EMBL" id="KAJ8756370.1"/>
    </source>
</evidence>
<feature type="signal peptide" evidence="2">
    <location>
        <begin position="1"/>
        <end position="22"/>
    </location>
</feature>
<dbReference type="Proteomes" id="UP001159364">
    <property type="component" value="Linkage Group LG09"/>
</dbReference>
<dbReference type="PANTHER" id="PTHR36245">
    <property type="entry name" value="GLYCINE-RICH PROTEIN DOT1-LIKE"/>
    <property type="match status" value="1"/>
</dbReference>
<dbReference type="PANTHER" id="PTHR36245:SF7">
    <property type="entry name" value="GLYCINE-RICH PROTEIN"/>
    <property type="match status" value="1"/>
</dbReference>
<keyword evidence="4" id="KW-1185">Reference proteome</keyword>
<dbReference type="EMBL" id="JAIWQS010000009">
    <property type="protein sequence ID" value="KAJ8756370.1"/>
    <property type="molecule type" value="Genomic_DNA"/>
</dbReference>
<organism evidence="3 4">
    <name type="scientific">Erythroxylum novogranatense</name>
    <dbReference type="NCBI Taxonomy" id="1862640"/>
    <lineage>
        <taxon>Eukaryota</taxon>
        <taxon>Viridiplantae</taxon>
        <taxon>Streptophyta</taxon>
        <taxon>Embryophyta</taxon>
        <taxon>Tracheophyta</taxon>
        <taxon>Spermatophyta</taxon>
        <taxon>Magnoliopsida</taxon>
        <taxon>eudicotyledons</taxon>
        <taxon>Gunneridae</taxon>
        <taxon>Pentapetalae</taxon>
        <taxon>rosids</taxon>
        <taxon>fabids</taxon>
        <taxon>Malpighiales</taxon>
        <taxon>Erythroxylaceae</taxon>
        <taxon>Erythroxylum</taxon>
    </lineage>
</organism>
<accession>A0AAV8SVP8</accession>
<evidence type="ECO:0000256" key="1">
    <source>
        <dbReference type="SAM" id="MobiDB-lite"/>
    </source>
</evidence>
<gene>
    <name evidence="3" type="ORF">K2173_025182</name>
</gene>
<proteinExistence type="predicted"/>
<comment type="caution">
    <text evidence="3">The sequence shown here is derived from an EMBL/GenBank/DDBJ whole genome shotgun (WGS) entry which is preliminary data.</text>
</comment>
<dbReference type="AlphaFoldDB" id="A0AAV8SVP8"/>
<feature type="chain" id="PRO_5043687066" description="Glycine-rich protein" evidence="2">
    <location>
        <begin position="23"/>
        <end position="135"/>
    </location>
</feature>
<evidence type="ECO:0000256" key="2">
    <source>
        <dbReference type="SAM" id="SignalP"/>
    </source>
</evidence>
<evidence type="ECO:0008006" key="5">
    <source>
        <dbReference type="Google" id="ProtNLM"/>
    </source>
</evidence>
<protein>
    <recommendedName>
        <fullName evidence="5">Glycine-rich protein</fullName>
    </recommendedName>
</protein>
<feature type="compositionally biased region" description="Gly residues" evidence="1">
    <location>
        <begin position="56"/>
        <end position="69"/>
    </location>
</feature>
<reference evidence="3 4" key="1">
    <citation type="submission" date="2021-09" db="EMBL/GenBank/DDBJ databases">
        <title>Genomic insights and catalytic innovation underlie evolution of tropane alkaloids biosynthesis.</title>
        <authorList>
            <person name="Wang Y.-J."/>
            <person name="Tian T."/>
            <person name="Huang J.-P."/>
            <person name="Huang S.-X."/>
        </authorList>
    </citation>
    <scope>NUCLEOTIDE SEQUENCE [LARGE SCALE GENOMIC DNA]</scope>
    <source>
        <strain evidence="3">KIB-2018</strain>
        <tissue evidence="3">Leaf</tissue>
    </source>
</reference>
<name>A0AAV8SVP8_9ROSI</name>